<dbReference type="AlphaFoldDB" id="A0A9P8QPU7"/>
<feature type="region of interest" description="Disordered" evidence="1">
    <location>
        <begin position="441"/>
        <end position="508"/>
    </location>
</feature>
<keyword evidence="3" id="KW-1185">Reference proteome</keyword>
<comment type="caution">
    <text evidence="2">The sequence shown here is derived from an EMBL/GenBank/DDBJ whole genome shotgun (WGS) entry which is preliminary data.</text>
</comment>
<proteinExistence type="predicted"/>
<feature type="compositionally biased region" description="Basic and acidic residues" evidence="1">
    <location>
        <begin position="184"/>
        <end position="194"/>
    </location>
</feature>
<name>A0A9P8QPU7_9HYPO</name>
<dbReference type="EMBL" id="JAIWOZ010000003">
    <property type="protein sequence ID" value="KAH6607425.1"/>
    <property type="molecule type" value="Genomic_DNA"/>
</dbReference>
<dbReference type="Proteomes" id="UP000827724">
    <property type="component" value="Unassembled WGS sequence"/>
</dbReference>
<accession>A0A9P8QPU7</accession>
<feature type="region of interest" description="Disordered" evidence="1">
    <location>
        <begin position="256"/>
        <end position="277"/>
    </location>
</feature>
<feature type="compositionally biased region" description="Basic residues" evidence="1">
    <location>
        <begin position="65"/>
        <end position="76"/>
    </location>
</feature>
<reference evidence="2" key="1">
    <citation type="submission" date="2021-08" db="EMBL/GenBank/DDBJ databases">
        <title>Chromosome-Level Trichoderma cornu-damae using Hi-C Data.</title>
        <authorList>
            <person name="Kim C.S."/>
        </authorList>
    </citation>
    <scope>NUCLEOTIDE SEQUENCE</scope>
    <source>
        <strain evidence="2">KA19-0412C</strain>
    </source>
</reference>
<organism evidence="2 3">
    <name type="scientific">Trichoderma cornu-damae</name>
    <dbReference type="NCBI Taxonomy" id="654480"/>
    <lineage>
        <taxon>Eukaryota</taxon>
        <taxon>Fungi</taxon>
        <taxon>Dikarya</taxon>
        <taxon>Ascomycota</taxon>
        <taxon>Pezizomycotina</taxon>
        <taxon>Sordariomycetes</taxon>
        <taxon>Hypocreomycetidae</taxon>
        <taxon>Hypocreales</taxon>
        <taxon>Hypocreaceae</taxon>
        <taxon>Trichoderma</taxon>
    </lineage>
</organism>
<sequence length="522" mass="58037">MPVNTQPAVAAPLTVVDARAPVADSALATPLGTSTQTTAFGHEALTITSSGSPSAGSKDADGKKEKKKKKKKKKRKADGQAAGGEASPHAIKAEPHSQSPLIAPAYARPSKRQRQSQRRADEPGQSEPSQTQPPPNASHEQHPPQARRNELAPAAYQYPDAARHLPLSASSSTLVGEPAAEPNYSRDFDDRRVSGEGYFRPPPPGEGYARRELPRGVASYHHPLPPPREIRDTGASPQVIAYDPYREPVRIYREPLEGPRASGRPEGESFIIPPRPSARVMVDPYGREYIEPMLPPARQSVAPLPRSGEPEVIYERLPPRTFSGHPGAGSYDEGGVVYARPVPVYDPARRVYVSQADYPYDHGDGQYREHQLQQRGYVQFVRPHDARVVEERPTEYVSRGASLRPADRVRYETAQPYVRMHSARPEAPGGREYSGSVHADVHHQEGPQPYVREYGGSPVQRPPTVHREYSMRPPERYHDRDRDRDHESRGVTGGPDERTFIERPRAAERDIVYVDDVREVYQ</sequence>
<dbReference type="OrthoDB" id="5333304at2759"/>
<protein>
    <submittedName>
        <fullName evidence="2">Uncharacterized protein</fullName>
    </submittedName>
</protein>
<feature type="region of interest" description="Disordered" evidence="1">
    <location>
        <begin position="28"/>
        <end position="238"/>
    </location>
</feature>
<feature type="compositionally biased region" description="Basic and acidic residues" evidence="1">
    <location>
        <begin position="139"/>
        <end position="150"/>
    </location>
</feature>
<feature type="compositionally biased region" description="Basic and acidic residues" evidence="1">
    <location>
        <begin position="256"/>
        <end position="267"/>
    </location>
</feature>
<gene>
    <name evidence="2" type="ORF">Trco_003738</name>
</gene>
<feature type="compositionally biased region" description="Basic and acidic residues" evidence="1">
    <location>
        <begin position="465"/>
        <end position="508"/>
    </location>
</feature>
<evidence type="ECO:0000256" key="1">
    <source>
        <dbReference type="SAM" id="MobiDB-lite"/>
    </source>
</evidence>
<evidence type="ECO:0000313" key="3">
    <source>
        <dbReference type="Proteomes" id="UP000827724"/>
    </source>
</evidence>
<evidence type="ECO:0000313" key="2">
    <source>
        <dbReference type="EMBL" id="KAH6607425.1"/>
    </source>
</evidence>